<dbReference type="AlphaFoldDB" id="A0A9P7U5W2"/>
<dbReference type="Proteomes" id="UP000707071">
    <property type="component" value="Unassembled WGS sequence"/>
</dbReference>
<accession>A0A9P7U5W2</accession>
<sequence>MQLNSLLVNLLLTSLAAARYISSDPATCSKPPVKRGLRLHDETPEQNLAPVKRGLRLHDKTPELDLAPVKRGLRLHDETPELDLAPVKRGLRLHDETPELDLELDARSPMGGSSIQGRGTEKEACLRCCHIGTNMCNKKCENKSQEGAGDLTECQSGCKSYAARCVPMCG</sequence>
<keyword evidence="1" id="KW-0732">Signal</keyword>
<gene>
    <name evidence="2" type="ORF">E4U09_004644</name>
</gene>
<proteinExistence type="predicted"/>
<name>A0A9P7U5W2_9HYPO</name>
<feature type="chain" id="PRO_5040417452" evidence="1">
    <location>
        <begin position="19"/>
        <end position="170"/>
    </location>
</feature>
<organism evidence="2 3">
    <name type="scientific">Claviceps aff. purpurea</name>
    <dbReference type="NCBI Taxonomy" id="1967640"/>
    <lineage>
        <taxon>Eukaryota</taxon>
        <taxon>Fungi</taxon>
        <taxon>Dikarya</taxon>
        <taxon>Ascomycota</taxon>
        <taxon>Pezizomycotina</taxon>
        <taxon>Sordariomycetes</taxon>
        <taxon>Hypocreomycetidae</taxon>
        <taxon>Hypocreales</taxon>
        <taxon>Clavicipitaceae</taxon>
        <taxon>Claviceps</taxon>
    </lineage>
</organism>
<protein>
    <submittedName>
        <fullName evidence="2">Uncharacterized protein</fullName>
    </submittedName>
</protein>
<reference evidence="2 3" key="1">
    <citation type="journal article" date="2020" name="bioRxiv">
        <title>Whole genome comparisons of ergot fungi reveals the divergence and evolution of species within the genus Claviceps are the result of varying mechanisms driving genome evolution and host range expansion.</title>
        <authorList>
            <person name="Wyka S.A."/>
            <person name="Mondo S.J."/>
            <person name="Liu M."/>
            <person name="Dettman J."/>
            <person name="Nalam V."/>
            <person name="Broders K.D."/>
        </authorList>
    </citation>
    <scope>NUCLEOTIDE SEQUENCE [LARGE SCALE GENOMIC DNA]</scope>
    <source>
        <strain evidence="2 3">Clav52</strain>
    </source>
</reference>
<evidence type="ECO:0000313" key="3">
    <source>
        <dbReference type="Proteomes" id="UP000707071"/>
    </source>
</evidence>
<comment type="caution">
    <text evidence="2">The sequence shown here is derived from an EMBL/GenBank/DDBJ whole genome shotgun (WGS) entry which is preliminary data.</text>
</comment>
<dbReference type="EMBL" id="SRRH01000038">
    <property type="protein sequence ID" value="KAG6301702.1"/>
    <property type="molecule type" value="Genomic_DNA"/>
</dbReference>
<feature type="signal peptide" evidence="1">
    <location>
        <begin position="1"/>
        <end position="18"/>
    </location>
</feature>
<evidence type="ECO:0000256" key="1">
    <source>
        <dbReference type="SAM" id="SignalP"/>
    </source>
</evidence>
<keyword evidence="3" id="KW-1185">Reference proteome</keyword>
<evidence type="ECO:0000313" key="2">
    <source>
        <dbReference type="EMBL" id="KAG6301702.1"/>
    </source>
</evidence>